<gene>
    <name evidence="2" type="ORF">GGX14DRAFT_369028</name>
</gene>
<evidence type="ECO:0000256" key="1">
    <source>
        <dbReference type="SAM" id="MobiDB-lite"/>
    </source>
</evidence>
<dbReference type="Proteomes" id="UP001219525">
    <property type="component" value="Unassembled WGS sequence"/>
</dbReference>
<organism evidence="2 3">
    <name type="scientific">Mycena pura</name>
    <dbReference type="NCBI Taxonomy" id="153505"/>
    <lineage>
        <taxon>Eukaryota</taxon>
        <taxon>Fungi</taxon>
        <taxon>Dikarya</taxon>
        <taxon>Basidiomycota</taxon>
        <taxon>Agaricomycotina</taxon>
        <taxon>Agaricomycetes</taxon>
        <taxon>Agaricomycetidae</taxon>
        <taxon>Agaricales</taxon>
        <taxon>Marasmiineae</taxon>
        <taxon>Mycenaceae</taxon>
        <taxon>Mycena</taxon>
    </lineage>
</organism>
<evidence type="ECO:0000313" key="2">
    <source>
        <dbReference type="EMBL" id="KAJ7204151.1"/>
    </source>
</evidence>
<accession>A0AAD6Y7U6</accession>
<protein>
    <recommendedName>
        <fullName evidence="4">MULE transposase domain-containing protein</fullName>
    </recommendedName>
</protein>
<proteinExistence type="predicted"/>
<comment type="caution">
    <text evidence="2">The sequence shown here is derived from an EMBL/GenBank/DDBJ whole genome shotgun (WGS) entry which is preliminary data.</text>
</comment>
<dbReference type="AlphaFoldDB" id="A0AAD6Y7U6"/>
<feature type="region of interest" description="Disordered" evidence="1">
    <location>
        <begin position="44"/>
        <end position="66"/>
    </location>
</feature>
<dbReference type="EMBL" id="JARJCW010000048">
    <property type="protein sequence ID" value="KAJ7204151.1"/>
    <property type="molecule type" value="Genomic_DNA"/>
</dbReference>
<evidence type="ECO:0008006" key="4">
    <source>
        <dbReference type="Google" id="ProtNLM"/>
    </source>
</evidence>
<name>A0AAD6Y7U6_9AGAR</name>
<feature type="non-terminal residue" evidence="2">
    <location>
        <position position="574"/>
    </location>
</feature>
<keyword evidence="3" id="KW-1185">Reference proteome</keyword>
<evidence type="ECO:0000313" key="3">
    <source>
        <dbReference type="Proteomes" id="UP001219525"/>
    </source>
</evidence>
<feature type="compositionally biased region" description="Polar residues" evidence="1">
    <location>
        <begin position="49"/>
        <end position="65"/>
    </location>
</feature>
<reference evidence="2" key="1">
    <citation type="submission" date="2023-03" db="EMBL/GenBank/DDBJ databases">
        <title>Massive genome expansion in bonnet fungi (Mycena s.s.) driven by repeated elements and novel gene families across ecological guilds.</title>
        <authorList>
            <consortium name="Lawrence Berkeley National Laboratory"/>
            <person name="Harder C.B."/>
            <person name="Miyauchi S."/>
            <person name="Viragh M."/>
            <person name="Kuo A."/>
            <person name="Thoen E."/>
            <person name="Andreopoulos B."/>
            <person name="Lu D."/>
            <person name="Skrede I."/>
            <person name="Drula E."/>
            <person name="Henrissat B."/>
            <person name="Morin E."/>
            <person name="Kohler A."/>
            <person name="Barry K."/>
            <person name="LaButti K."/>
            <person name="Morin E."/>
            <person name="Salamov A."/>
            <person name="Lipzen A."/>
            <person name="Mereny Z."/>
            <person name="Hegedus B."/>
            <person name="Baldrian P."/>
            <person name="Stursova M."/>
            <person name="Weitz H."/>
            <person name="Taylor A."/>
            <person name="Grigoriev I.V."/>
            <person name="Nagy L.G."/>
            <person name="Martin F."/>
            <person name="Kauserud H."/>
        </authorList>
    </citation>
    <scope>NUCLEOTIDE SEQUENCE</scope>
    <source>
        <strain evidence="2">9144</strain>
    </source>
</reference>
<sequence>MSDAPPSQNCSSCKCHKPAECFELVHGKRKRTCRACLAKKATKKKQNSSEETGPSTVPDVPSTNDAFEDDTDLSIVTLEDFLAVIAMDENARSLGAIIDAEQTGKMGKELADLIALEIQHCIGYRFISHSKYEHKNSHLVRYMYHCAQIESRQHKSKKVDNEDKHRDKRQMATFPCGGWLHITVDPSSTDVMVKLAHEDDHVPYYSRDVPVKVKEFIWNWVLDLPEYQDRMKIPFSRRAVYYLWNKKSREKWHRDDDELKSAKIIIEEAAAEARPHENGPPLFRVEPVPLPDVNGFSAIAFVLPEPLRKWGGRVRELALDSAWETNQSQYEVFAILGEVSGSGCPLGYLLIKARKNSAPGGKQTYLERVLEYLQVTWKIRSIATLSDKDWSEINACLAKFKHLDSRHQLCFWHGLRAVKKRLAVVKRQPAPYDWREACREFDFIDTKFAPNVPEMAIPHLTIRLGGKIVEPPPRRCTGPTIRINGALRTLEVLNQEPSLDTAAPSADEDDEFTEDVEALIRGEEPERTDGPDWMFEADEIATRNPDYIFCPPQHRAQVLRIFTRTFVRHPFFPE</sequence>